<dbReference type="AlphaFoldDB" id="A0A844GYV0"/>
<dbReference type="PANTHER" id="PTHR33281:SF19">
    <property type="entry name" value="VOLTAGE-DEPENDENT ANION CHANNEL-FORMING PROTEIN YNEE"/>
    <property type="match status" value="1"/>
</dbReference>
<dbReference type="Proteomes" id="UP000437131">
    <property type="component" value="Unassembled WGS sequence"/>
</dbReference>
<keyword evidence="5 9" id="KW-1133">Transmembrane helix</keyword>
<evidence type="ECO:0000256" key="9">
    <source>
        <dbReference type="SAM" id="Phobius"/>
    </source>
</evidence>
<dbReference type="GO" id="GO:0005886">
    <property type="term" value="C:plasma membrane"/>
    <property type="evidence" value="ECO:0007669"/>
    <property type="project" value="UniProtKB-SubCell"/>
</dbReference>
<evidence type="ECO:0000313" key="10">
    <source>
        <dbReference type="EMBL" id="MTF39325.1"/>
    </source>
</evidence>
<evidence type="ECO:0000313" key="11">
    <source>
        <dbReference type="Proteomes" id="UP000437131"/>
    </source>
</evidence>
<evidence type="ECO:0000256" key="4">
    <source>
        <dbReference type="ARBA" id="ARBA00022692"/>
    </source>
</evidence>
<accession>A0A844GYV0</accession>
<evidence type="ECO:0000256" key="6">
    <source>
        <dbReference type="ARBA" id="ARBA00023065"/>
    </source>
</evidence>
<comment type="caution">
    <text evidence="10">The sequence shown here is derived from an EMBL/GenBank/DDBJ whole genome shotgun (WGS) entry which is preliminary data.</text>
</comment>
<evidence type="ECO:0000256" key="1">
    <source>
        <dbReference type="ARBA" id="ARBA00004651"/>
    </source>
</evidence>
<dbReference type="Pfam" id="PF25539">
    <property type="entry name" value="Bestrophin_2"/>
    <property type="match status" value="1"/>
</dbReference>
<keyword evidence="4 9" id="KW-0812">Transmembrane</keyword>
<evidence type="ECO:0000256" key="8">
    <source>
        <dbReference type="ARBA" id="ARBA00034708"/>
    </source>
</evidence>
<dbReference type="InterPro" id="IPR044669">
    <property type="entry name" value="YneE/VCCN1/2-like"/>
</dbReference>
<comment type="similarity">
    <text evidence="8">Belongs to the anion channel-forming bestrophin (TC 1.A.46) family.</text>
</comment>
<keyword evidence="3" id="KW-1003">Cell membrane</keyword>
<evidence type="ECO:0000256" key="3">
    <source>
        <dbReference type="ARBA" id="ARBA00022475"/>
    </source>
</evidence>
<gene>
    <name evidence="10" type="ORF">GGC33_10355</name>
</gene>
<evidence type="ECO:0000256" key="2">
    <source>
        <dbReference type="ARBA" id="ARBA00022448"/>
    </source>
</evidence>
<evidence type="ECO:0000256" key="7">
    <source>
        <dbReference type="ARBA" id="ARBA00023136"/>
    </source>
</evidence>
<sequence>MKINTLVIIKRKPWFREAFRVKYSVFPDVWEKALFFAVFSFVICLLHSVGFPVQQPILSSLIPTIVLGLLLVFRTNSANERFWEGRKLWGGIVNHLRNLTWQIWVNIKEETPQDQEHKINALNLLTVFAIATKNHLRSEGISEEMRPLLSAYYYYHLQTSQHLPLQIAAYLGEYLQQEYQKKHLNEYQLTNMQQLINQLMDMVGGCERILKTPIPNSYSIHLKQLLLIYCLVLPFQLVDQIEWWTIPFVSIVSYIVYGIEAIALEIENPFGRDRNDLPLDQICQAINQNIQDFILNQKR</sequence>
<keyword evidence="6" id="KW-0406">Ion transport</keyword>
<organism evidence="10 11">
    <name type="scientific">Cyanobacterium aponinum 0216</name>
    <dbReference type="NCBI Taxonomy" id="2676140"/>
    <lineage>
        <taxon>Bacteria</taxon>
        <taxon>Bacillati</taxon>
        <taxon>Cyanobacteriota</taxon>
        <taxon>Cyanophyceae</taxon>
        <taxon>Oscillatoriophycideae</taxon>
        <taxon>Chroococcales</taxon>
        <taxon>Geminocystaceae</taxon>
        <taxon>Cyanobacterium</taxon>
    </lineage>
</organism>
<evidence type="ECO:0000256" key="5">
    <source>
        <dbReference type="ARBA" id="ARBA00022989"/>
    </source>
</evidence>
<keyword evidence="2" id="KW-0813">Transport</keyword>
<keyword evidence="7 9" id="KW-0472">Membrane</keyword>
<name>A0A844GYV0_9CHRO</name>
<dbReference type="GO" id="GO:0005254">
    <property type="term" value="F:chloride channel activity"/>
    <property type="evidence" value="ECO:0007669"/>
    <property type="project" value="InterPro"/>
</dbReference>
<evidence type="ECO:0008006" key="12">
    <source>
        <dbReference type="Google" id="ProtNLM"/>
    </source>
</evidence>
<dbReference type="EMBL" id="WMIA01000011">
    <property type="protein sequence ID" value="MTF39325.1"/>
    <property type="molecule type" value="Genomic_DNA"/>
</dbReference>
<dbReference type="PANTHER" id="PTHR33281">
    <property type="entry name" value="UPF0187 PROTEIN YNEE"/>
    <property type="match status" value="1"/>
</dbReference>
<protein>
    <recommendedName>
        <fullName evidence="12">Bestrophin-like protein</fullName>
    </recommendedName>
</protein>
<feature type="transmembrane region" description="Helical" evidence="9">
    <location>
        <begin position="33"/>
        <end position="51"/>
    </location>
</feature>
<proteinExistence type="inferred from homology"/>
<comment type="subcellular location">
    <subcellularLocation>
        <location evidence="1">Cell membrane</location>
        <topology evidence="1">Multi-pass membrane protein</topology>
    </subcellularLocation>
</comment>
<feature type="transmembrane region" description="Helical" evidence="9">
    <location>
        <begin position="57"/>
        <end position="73"/>
    </location>
</feature>
<dbReference type="RefSeq" id="WP_155083962.1">
    <property type="nucleotide sequence ID" value="NZ_WMIA01000011.1"/>
</dbReference>
<reference evidence="10 11" key="1">
    <citation type="submission" date="2019-11" db="EMBL/GenBank/DDBJ databases">
        <title>Isolation of a new High Light Tolerant Cyanobacteria.</title>
        <authorList>
            <person name="Dobson Z."/>
            <person name="Vaughn N."/>
            <person name="Vaughn M."/>
            <person name="Fromme P."/>
            <person name="Mazor Y."/>
        </authorList>
    </citation>
    <scope>NUCLEOTIDE SEQUENCE [LARGE SCALE GENOMIC DNA]</scope>
    <source>
        <strain evidence="10 11">0216</strain>
    </source>
</reference>